<proteinExistence type="inferred from homology"/>
<keyword evidence="5" id="KW-0804">Transcription</keyword>
<evidence type="ECO:0000313" key="9">
    <source>
        <dbReference type="Proteomes" id="UP001240150"/>
    </source>
</evidence>
<dbReference type="RefSeq" id="WP_284922144.1">
    <property type="nucleotide sequence ID" value="NZ_CP126980.1"/>
</dbReference>
<evidence type="ECO:0000256" key="1">
    <source>
        <dbReference type="ARBA" id="ARBA00010641"/>
    </source>
</evidence>
<dbReference type="CDD" id="cd06171">
    <property type="entry name" value="Sigma70_r4"/>
    <property type="match status" value="1"/>
</dbReference>
<dbReference type="PANTHER" id="PTHR43133">
    <property type="entry name" value="RNA POLYMERASE ECF-TYPE SIGMA FACTO"/>
    <property type="match status" value="1"/>
</dbReference>
<organism evidence="8 9">
    <name type="scientific">Actinoplanes oblitus</name>
    <dbReference type="NCBI Taxonomy" id="3040509"/>
    <lineage>
        <taxon>Bacteria</taxon>
        <taxon>Bacillati</taxon>
        <taxon>Actinomycetota</taxon>
        <taxon>Actinomycetes</taxon>
        <taxon>Micromonosporales</taxon>
        <taxon>Micromonosporaceae</taxon>
        <taxon>Actinoplanes</taxon>
    </lineage>
</organism>
<evidence type="ECO:0000256" key="2">
    <source>
        <dbReference type="ARBA" id="ARBA00023015"/>
    </source>
</evidence>
<evidence type="ECO:0000313" key="8">
    <source>
        <dbReference type="EMBL" id="WIN00615.1"/>
    </source>
</evidence>
<accession>A0ABY8WRX8</accession>
<dbReference type="PANTHER" id="PTHR43133:SF52">
    <property type="entry name" value="ECF RNA POLYMERASE SIGMA FACTOR SIGL"/>
    <property type="match status" value="1"/>
</dbReference>
<keyword evidence="4" id="KW-0238">DNA-binding</keyword>
<dbReference type="InterPro" id="IPR007627">
    <property type="entry name" value="RNA_pol_sigma70_r2"/>
</dbReference>
<comment type="similarity">
    <text evidence="1">Belongs to the sigma-70 factor family. ECF subfamily.</text>
</comment>
<dbReference type="Gene3D" id="1.10.1740.10">
    <property type="match status" value="1"/>
</dbReference>
<evidence type="ECO:0000259" key="6">
    <source>
        <dbReference type="Pfam" id="PF04542"/>
    </source>
</evidence>
<feature type="domain" description="RNA polymerase sigma-70 region 2" evidence="6">
    <location>
        <begin position="30"/>
        <end position="97"/>
    </location>
</feature>
<dbReference type="Pfam" id="PF04542">
    <property type="entry name" value="Sigma70_r2"/>
    <property type="match status" value="1"/>
</dbReference>
<dbReference type="InterPro" id="IPR039425">
    <property type="entry name" value="RNA_pol_sigma-70-like"/>
</dbReference>
<name>A0ABY8WRX8_9ACTN</name>
<dbReference type="InterPro" id="IPR013325">
    <property type="entry name" value="RNA_pol_sigma_r2"/>
</dbReference>
<dbReference type="SUPFAM" id="SSF88946">
    <property type="entry name" value="Sigma2 domain of RNA polymerase sigma factors"/>
    <property type="match status" value="1"/>
</dbReference>
<keyword evidence="9" id="KW-1185">Reference proteome</keyword>
<dbReference type="InterPro" id="IPR013249">
    <property type="entry name" value="RNA_pol_sigma70_r4_t2"/>
</dbReference>
<dbReference type="Gene3D" id="1.10.10.10">
    <property type="entry name" value="Winged helix-like DNA-binding domain superfamily/Winged helix DNA-binding domain"/>
    <property type="match status" value="1"/>
</dbReference>
<dbReference type="Pfam" id="PF08281">
    <property type="entry name" value="Sigma70_r4_2"/>
    <property type="match status" value="1"/>
</dbReference>
<protein>
    <submittedName>
        <fullName evidence="8">Sigma-70 family RNA polymerase sigma factor</fullName>
    </submittedName>
</protein>
<dbReference type="EMBL" id="CP126980">
    <property type="protein sequence ID" value="WIN00615.1"/>
    <property type="molecule type" value="Genomic_DNA"/>
</dbReference>
<dbReference type="InterPro" id="IPR036388">
    <property type="entry name" value="WH-like_DNA-bd_sf"/>
</dbReference>
<keyword evidence="2" id="KW-0805">Transcription regulation</keyword>
<evidence type="ECO:0000256" key="5">
    <source>
        <dbReference type="ARBA" id="ARBA00023163"/>
    </source>
</evidence>
<keyword evidence="3" id="KW-0731">Sigma factor</keyword>
<dbReference type="Proteomes" id="UP001240150">
    <property type="component" value="Chromosome"/>
</dbReference>
<reference evidence="8 9" key="1">
    <citation type="submission" date="2023-06" db="EMBL/GenBank/DDBJ databases">
        <authorList>
            <person name="Yushchuk O."/>
            <person name="Binda E."/>
            <person name="Ruckert-Reed C."/>
            <person name="Fedorenko V."/>
            <person name="Kalinowski J."/>
            <person name="Marinelli F."/>
        </authorList>
    </citation>
    <scope>NUCLEOTIDE SEQUENCE [LARGE SCALE GENOMIC DNA]</scope>
    <source>
        <strain evidence="8 9">NRRL 3884</strain>
    </source>
</reference>
<dbReference type="NCBIfam" id="TIGR02937">
    <property type="entry name" value="sigma70-ECF"/>
    <property type="match status" value="1"/>
</dbReference>
<dbReference type="SUPFAM" id="SSF88659">
    <property type="entry name" value="Sigma3 and sigma4 domains of RNA polymerase sigma factors"/>
    <property type="match status" value="1"/>
</dbReference>
<dbReference type="InterPro" id="IPR014284">
    <property type="entry name" value="RNA_pol_sigma-70_dom"/>
</dbReference>
<evidence type="ECO:0000259" key="7">
    <source>
        <dbReference type="Pfam" id="PF08281"/>
    </source>
</evidence>
<gene>
    <name evidence="8" type="ORF">ACTOB_004330</name>
</gene>
<dbReference type="InterPro" id="IPR013324">
    <property type="entry name" value="RNA_pol_sigma_r3/r4-like"/>
</dbReference>
<feature type="domain" description="RNA polymerase sigma factor 70 region 4 type 2" evidence="7">
    <location>
        <begin position="138"/>
        <end position="190"/>
    </location>
</feature>
<evidence type="ECO:0000256" key="3">
    <source>
        <dbReference type="ARBA" id="ARBA00023082"/>
    </source>
</evidence>
<sequence length="202" mass="21846">MTQPDITGVETDADLIEQAGRAPERFTAIFDRHYQAIYQYVTRRLGPDLAEDVASETFLIAFDRRQSFDADHGDARPWLFGIASNLVARHVRAESRRYQALARAGGQDLGERRGAEDALADGHAGAVAGRLDAAAARGRLAEALAALPEPVRAVLLLVAWAGLNQQEAAAALGIPAGTARSRLHRARQAMRQALGAEIETER</sequence>
<evidence type="ECO:0000256" key="4">
    <source>
        <dbReference type="ARBA" id="ARBA00023125"/>
    </source>
</evidence>